<evidence type="ECO:0000256" key="1">
    <source>
        <dbReference type="SAM" id="SignalP"/>
    </source>
</evidence>
<feature type="signal peptide" evidence="1">
    <location>
        <begin position="1"/>
        <end position="20"/>
    </location>
</feature>
<dbReference type="GO" id="GO:0042597">
    <property type="term" value="C:periplasmic space"/>
    <property type="evidence" value="ECO:0007669"/>
    <property type="project" value="InterPro"/>
</dbReference>
<feature type="chain" id="PRO_5008571125" description="LTXXQ motif family protein" evidence="1">
    <location>
        <begin position="21"/>
        <end position="153"/>
    </location>
</feature>
<evidence type="ECO:0008006" key="4">
    <source>
        <dbReference type="Google" id="ProtNLM"/>
    </source>
</evidence>
<dbReference type="KEGG" id="sva:SVA_1245"/>
<proteinExistence type="predicted"/>
<dbReference type="EMBL" id="AP014936">
    <property type="protein sequence ID" value="BAU47820.1"/>
    <property type="molecule type" value="Genomic_DNA"/>
</dbReference>
<dbReference type="AlphaFoldDB" id="A0A1B4V2Q4"/>
<dbReference type="InterPro" id="IPR012899">
    <property type="entry name" value="LTXXQ"/>
</dbReference>
<name>A0A1B4V2Q4_9GAMM</name>
<organism evidence="2 3">
    <name type="scientific">Sulfurifustis variabilis</name>
    <dbReference type="NCBI Taxonomy" id="1675686"/>
    <lineage>
        <taxon>Bacteria</taxon>
        <taxon>Pseudomonadati</taxon>
        <taxon>Pseudomonadota</taxon>
        <taxon>Gammaproteobacteria</taxon>
        <taxon>Acidiferrobacterales</taxon>
        <taxon>Acidiferrobacteraceae</taxon>
        <taxon>Sulfurifustis</taxon>
    </lineage>
</organism>
<protein>
    <recommendedName>
        <fullName evidence="4">LTXXQ motif family protein</fullName>
    </recommendedName>
</protein>
<dbReference type="Gene3D" id="1.20.120.1490">
    <property type="match status" value="1"/>
</dbReference>
<reference evidence="2 3" key="1">
    <citation type="submission" date="2015-08" db="EMBL/GenBank/DDBJ databases">
        <title>Complete genome sequence of Sulfurifustis variabilis.</title>
        <authorList>
            <person name="Miura A."/>
            <person name="Kojima H."/>
            <person name="Fukui M."/>
        </authorList>
    </citation>
    <scope>NUCLEOTIDE SEQUENCE [LARGE SCALE GENOMIC DNA]</scope>
    <source>
        <strain evidence="3">skN76</strain>
    </source>
</reference>
<evidence type="ECO:0000313" key="2">
    <source>
        <dbReference type="EMBL" id="BAU47820.1"/>
    </source>
</evidence>
<keyword evidence="1" id="KW-0732">Signal</keyword>
<dbReference type="Pfam" id="PF07813">
    <property type="entry name" value="LTXXQ"/>
    <property type="match status" value="1"/>
</dbReference>
<accession>A0A1B4V2Q4</accession>
<evidence type="ECO:0000313" key="3">
    <source>
        <dbReference type="Proteomes" id="UP000218899"/>
    </source>
</evidence>
<keyword evidence="3" id="KW-1185">Reference proteome</keyword>
<dbReference type="RefSeq" id="WP_169923986.1">
    <property type="nucleotide sequence ID" value="NZ_AP014936.1"/>
</dbReference>
<dbReference type="Proteomes" id="UP000218899">
    <property type="component" value="Chromosome"/>
</dbReference>
<gene>
    <name evidence="2" type="ORF">SVA_1245</name>
</gene>
<sequence>MKTLSKAVLAAIGISLAAAAAAGPGGGYGMGMGPGGGKGAACARAGGADVGTRLETLKSELKLTPQQTGAWDAFEKAVRTQWETMAQARGQFRSIENPNERMDAHIQFMEQRVEGMKAVAAARKELYDTLTPEQKEVADRFWQHGGRGMGPRV</sequence>